<gene>
    <name evidence="1" type="ORF">H8716_15430</name>
</gene>
<dbReference type="EMBL" id="JACRSZ010000022">
    <property type="protein sequence ID" value="MBC8574443.1"/>
    <property type="molecule type" value="Genomic_DNA"/>
</dbReference>
<sequence>MKCPFLHDWVLNLDFLPEKVSYSIDAMPAEPYYKKYVDGGGVKQQYFSLTSKEMFGEDVLQNIANSGFCQMFEEWLDDNNENGILPELDGYKAQRIEVTNSGSLLYADVGLGVYQIQCRLLYEKE</sequence>
<keyword evidence="2" id="KW-1185">Reference proteome</keyword>
<reference evidence="1 2" key="1">
    <citation type="submission" date="2020-08" db="EMBL/GenBank/DDBJ databases">
        <title>Genome public.</title>
        <authorList>
            <person name="Liu C."/>
            <person name="Sun Q."/>
        </authorList>
    </citation>
    <scope>NUCLEOTIDE SEQUENCE [LARGE SCALE GENOMIC DNA]</scope>
    <source>
        <strain evidence="1 2">NSJ-46</strain>
    </source>
</reference>
<accession>A0ABR7NDH0</accession>
<comment type="caution">
    <text evidence="1">The sequence shown here is derived from an EMBL/GenBank/DDBJ whole genome shotgun (WGS) entry which is preliminary data.</text>
</comment>
<name>A0ABR7NDH0_9FIRM</name>
<organism evidence="1 2">
    <name type="scientific">Jingyaoa shaoxingensis</name>
    <dbReference type="NCBI Taxonomy" id="2763671"/>
    <lineage>
        <taxon>Bacteria</taxon>
        <taxon>Bacillati</taxon>
        <taxon>Bacillota</taxon>
        <taxon>Clostridia</taxon>
        <taxon>Lachnospirales</taxon>
        <taxon>Lachnospiraceae</taxon>
        <taxon>Jingyaoa</taxon>
    </lineage>
</organism>
<protein>
    <submittedName>
        <fullName evidence="1">Uncharacterized protein</fullName>
    </submittedName>
</protein>
<dbReference type="Proteomes" id="UP000657421">
    <property type="component" value="Unassembled WGS sequence"/>
</dbReference>
<evidence type="ECO:0000313" key="1">
    <source>
        <dbReference type="EMBL" id="MBC8574443.1"/>
    </source>
</evidence>
<evidence type="ECO:0000313" key="2">
    <source>
        <dbReference type="Proteomes" id="UP000657421"/>
    </source>
</evidence>
<proteinExistence type="predicted"/>